<reference evidence="3 4" key="1">
    <citation type="submission" date="2022-07" db="EMBL/GenBank/DDBJ databases">
        <title>Degradation activity of malathion, p-nitrophenol and potential low-temperature adaptation strategy of Rhodococcus sp. FXJ9.536.</title>
        <authorList>
            <person name="Huang J."/>
            <person name="Huang Y."/>
        </authorList>
    </citation>
    <scope>NUCLEOTIDE SEQUENCE [LARGE SCALE GENOMIC DNA]</scope>
    <source>
        <strain evidence="3 4">FXJ9.536</strain>
    </source>
</reference>
<feature type="transmembrane region" description="Helical" evidence="2">
    <location>
        <begin position="92"/>
        <end position="110"/>
    </location>
</feature>
<dbReference type="Proteomes" id="UP001524501">
    <property type="component" value="Unassembled WGS sequence"/>
</dbReference>
<gene>
    <name evidence="3" type="ORF">NOF53_23670</name>
</gene>
<feature type="transmembrane region" description="Helical" evidence="2">
    <location>
        <begin position="314"/>
        <end position="331"/>
    </location>
</feature>
<comment type="caution">
    <text evidence="3">The sequence shown here is derived from an EMBL/GenBank/DDBJ whole genome shotgun (WGS) entry which is preliminary data.</text>
</comment>
<feature type="transmembrane region" description="Helical" evidence="2">
    <location>
        <begin position="40"/>
        <end position="60"/>
    </location>
</feature>
<evidence type="ECO:0008006" key="5">
    <source>
        <dbReference type="Google" id="ProtNLM"/>
    </source>
</evidence>
<name>A0ABT1QIK3_9NOCA</name>
<evidence type="ECO:0000313" key="4">
    <source>
        <dbReference type="Proteomes" id="UP001524501"/>
    </source>
</evidence>
<dbReference type="RefSeq" id="WP_255973377.1">
    <property type="nucleotide sequence ID" value="NZ_JANFQF010000025.1"/>
</dbReference>
<sequence length="356" mass="36661">MTVRVAHVGMVLGGFVTGVALTSPMPSEYAFMIDSFRHGTLYSSGAAGAILGALVAAVVAASMRTRLGLAISAVSGLALLAIGPVIGSSPVVLYTNGIGVGLLLGGLAGMSCTSDRVRLQTVLAAGVVGGLLLAEPLDQYRPSTAVPSQYADYLPEPPHNTDLLALAVLAVTAIVMVVALQSGDFDGPAEPWARSDFGSGRHRRGSVVGETNRNSPSRRNGVHRGGRGHADGLVHRFVAVVTRSRGARRSTRPGTAAFTLPSSLPSSAPVSATSLAAPAALAIPLTADFGWTAYTPLDGGEPALEPSAWDGISTAAPVVAIVACGVAIAYLQRRPARWCNAEIWHFFGGLFCWRAS</sequence>
<organism evidence="3 4">
    <name type="scientific">Rhodococcus tibetensis</name>
    <dbReference type="NCBI Taxonomy" id="2965064"/>
    <lineage>
        <taxon>Bacteria</taxon>
        <taxon>Bacillati</taxon>
        <taxon>Actinomycetota</taxon>
        <taxon>Actinomycetes</taxon>
        <taxon>Mycobacteriales</taxon>
        <taxon>Nocardiaceae</taxon>
        <taxon>Rhodococcus</taxon>
    </lineage>
</organism>
<feature type="transmembrane region" description="Helical" evidence="2">
    <location>
        <begin position="67"/>
        <end position="86"/>
    </location>
</feature>
<evidence type="ECO:0000256" key="2">
    <source>
        <dbReference type="SAM" id="Phobius"/>
    </source>
</evidence>
<feature type="transmembrane region" description="Helical" evidence="2">
    <location>
        <begin position="163"/>
        <end position="180"/>
    </location>
</feature>
<keyword evidence="4" id="KW-1185">Reference proteome</keyword>
<keyword evidence="2" id="KW-0472">Membrane</keyword>
<protein>
    <recommendedName>
        <fullName evidence="5">DUF4203 domain-containing protein</fullName>
    </recommendedName>
</protein>
<keyword evidence="2" id="KW-1133">Transmembrane helix</keyword>
<evidence type="ECO:0000313" key="3">
    <source>
        <dbReference type="EMBL" id="MCQ4122124.1"/>
    </source>
</evidence>
<evidence type="ECO:0000256" key="1">
    <source>
        <dbReference type="SAM" id="MobiDB-lite"/>
    </source>
</evidence>
<keyword evidence="2" id="KW-0812">Transmembrane</keyword>
<proteinExistence type="predicted"/>
<accession>A0ABT1QIK3</accession>
<feature type="region of interest" description="Disordered" evidence="1">
    <location>
        <begin position="193"/>
        <end position="227"/>
    </location>
</feature>
<dbReference type="EMBL" id="JANFQF010000025">
    <property type="protein sequence ID" value="MCQ4122124.1"/>
    <property type="molecule type" value="Genomic_DNA"/>
</dbReference>